<gene>
    <name evidence="2" type="ORF">BN85413740</name>
</gene>
<dbReference type="HOGENOM" id="CLU_948714_0_0_14"/>
<dbReference type="RefSeq" id="WP_030003834.1">
    <property type="nucleotide sequence ID" value="NC_022538.1"/>
</dbReference>
<sequence length="292" mass="32768">MKKENIKLCIGFGLMALISVLLVVIYQNFMPTTKVDKLFSQKVVLSEKEYLKEGNLIYKQNVESKFGKKLGTLYFTETKNGFGSIELFVAFDTNDKVLVSDNKIEQTQSYIKQVREYILKNYQGIYYENVEYVDGAAGATTIGVSRNTVKQTVQEVINYHYGLNKNYIEELLGETYEVVGEISKDKNVVITKVKTGNTEYTVYQYTANGLALNSNEDITLLIALDGDKIIKKALLPSDLYKHSGGNWKEHSDKYVSGLIGKSIDLELPEPSGATNSTTLIKTMIEVIQGVVK</sequence>
<feature type="transmembrane region" description="Helical" evidence="1">
    <location>
        <begin position="7"/>
        <end position="26"/>
    </location>
</feature>
<keyword evidence="1" id="KW-0812">Transmembrane</keyword>
<evidence type="ECO:0000313" key="3">
    <source>
        <dbReference type="Proteomes" id="UP000032740"/>
    </source>
</evidence>
<evidence type="ECO:0000313" key="2">
    <source>
        <dbReference type="EMBL" id="CCV64951.1"/>
    </source>
</evidence>
<name>U4KSF0_ALTPJ</name>
<keyword evidence="1" id="KW-1133">Transmembrane helix</keyword>
<keyword evidence="1" id="KW-0472">Membrane</keyword>
<dbReference type="EMBL" id="FO681347">
    <property type="protein sequence ID" value="CCV64951.1"/>
    <property type="molecule type" value="Genomic_DNA"/>
</dbReference>
<evidence type="ECO:0008006" key="4">
    <source>
        <dbReference type="Google" id="ProtNLM"/>
    </source>
</evidence>
<accession>U4KSF0</accession>
<protein>
    <recommendedName>
        <fullName evidence="4">FMN-binding domain-containing protein</fullName>
    </recommendedName>
</protein>
<dbReference type="OrthoDB" id="384230at2"/>
<evidence type="ECO:0000256" key="1">
    <source>
        <dbReference type="SAM" id="Phobius"/>
    </source>
</evidence>
<dbReference type="KEGG" id="apal:BN85413740"/>
<reference evidence="2 3" key="1">
    <citation type="journal article" date="2013" name="J. Mol. Microbiol. Biotechnol.">
        <title>Analysis of the Complete Genomes of Acholeplasma brassicae , A. palmae and A. laidlawii and Their Comparison to the Obligate Parasites from ' Candidatus Phytoplasma'.</title>
        <authorList>
            <person name="Kube M."/>
            <person name="Siewert C."/>
            <person name="Migdoll A.M."/>
            <person name="Duduk B."/>
            <person name="Holz S."/>
            <person name="Rabus R."/>
            <person name="Seemuller E."/>
            <person name="Mitrovic J."/>
            <person name="Muller I."/>
            <person name="Buttner C."/>
            <person name="Reinhardt R."/>
        </authorList>
    </citation>
    <scope>NUCLEOTIDE SEQUENCE [LARGE SCALE GENOMIC DNA]</scope>
    <source>
        <strain evidence="2 3">J233</strain>
    </source>
</reference>
<dbReference type="STRING" id="1318466.BN85413740"/>
<organism evidence="2 3">
    <name type="scientific">Alteracholeplasma palmae (strain ATCC 49389 / J233)</name>
    <name type="common">Acholeplasma palmae</name>
    <dbReference type="NCBI Taxonomy" id="1318466"/>
    <lineage>
        <taxon>Bacteria</taxon>
        <taxon>Bacillati</taxon>
        <taxon>Mycoplasmatota</taxon>
        <taxon>Mollicutes</taxon>
        <taxon>Acholeplasmatales</taxon>
        <taxon>Acholeplasmataceae</taxon>
        <taxon>Acholeplasma</taxon>
    </lineage>
</organism>
<keyword evidence="3" id="KW-1185">Reference proteome</keyword>
<dbReference type="AlphaFoldDB" id="U4KSF0"/>
<proteinExistence type="predicted"/>
<dbReference type="Proteomes" id="UP000032740">
    <property type="component" value="Chromosome"/>
</dbReference>